<evidence type="ECO:0000313" key="2">
    <source>
        <dbReference type="Proteomes" id="UP000324233"/>
    </source>
</evidence>
<keyword evidence="2" id="KW-1185">Reference proteome</keyword>
<dbReference type="Proteomes" id="UP000324233">
    <property type="component" value="Chromosome"/>
</dbReference>
<dbReference type="KEGG" id="agv:OJF2_51050"/>
<proteinExistence type="predicted"/>
<reference evidence="1 2" key="1">
    <citation type="submission" date="2019-08" db="EMBL/GenBank/DDBJ databases">
        <title>Deep-cultivation of Planctomycetes and their phenomic and genomic characterization uncovers novel biology.</title>
        <authorList>
            <person name="Wiegand S."/>
            <person name="Jogler M."/>
            <person name="Boedeker C."/>
            <person name="Pinto D."/>
            <person name="Vollmers J."/>
            <person name="Rivas-Marin E."/>
            <person name="Kohn T."/>
            <person name="Peeters S.H."/>
            <person name="Heuer A."/>
            <person name="Rast P."/>
            <person name="Oberbeckmann S."/>
            <person name="Bunk B."/>
            <person name="Jeske O."/>
            <person name="Meyerdierks A."/>
            <person name="Storesund J.E."/>
            <person name="Kallscheuer N."/>
            <person name="Luecker S."/>
            <person name="Lage O.M."/>
            <person name="Pohl T."/>
            <person name="Merkel B.J."/>
            <person name="Hornburger P."/>
            <person name="Mueller R.-W."/>
            <person name="Bruemmer F."/>
            <person name="Labrenz M."/>
            <person name="Spormann A.M."/>
            <person name="Op den Camp H."/>
            <person name="Overmann J."/>
            <person name="Amann R."/>
            <person name="Jetten M.S.M."/>
            <person name="Mascher T."/>
            <person name="Medema M.H."/>
            <person name="Devos D.P."/>
            <person name="Kaster A.-K."/>
            <person name="Ovreas L."/>
            <person name="Rohde M."/>
            <person name="Galperin M.Y."/>
            <person name="Jogler C."/>
        </authorList>
    </citation>
    <scope>NUCLEOTIDE SEQUENCE [LARGE SCALE GENOMIC DNA]</scope>
    <source>
        <strain evidence="1 2">OJF2</strain>
    </source>
</reference>
<dbReference type="RefSeq" id="WP_148596195.1">
    <property type="nucleotide sequence ID" value="NZ_CP042997.1"/>
</dbReference>
<organism evidence="1 2">
    <name type="scientific">Aquisphaera giovannonii</name>
    <dbReference type="NCBI Taxonomy" id="406548"/>
    <lineage>
        <taxon>Bacteria</taxon>
        <taxon>Pseudomonadati</taxon>
        <taxon>Planctomycetota</taxon>
        <taxon>Planctomycetia</taxon>
        <taxon>Isosphaerales</taxon>
        <taxon>Isosphaeraceae</taxon>
        <taxon>Aquisphaera</taxon>
    </lineage>
</organism>
<accession>A0A5B9W919</accession>
<protein>
    <submittedName>
        <fullName evidence="1">Uncharacterized protein</fullName>
    </submittedName>
</protein>
<evidence type="ECO:0000313" key="1">
    <source>
        <dbReference type="EMBL" id="QEH36521.1"/>
    </source>
</evidence>
<sequence>MKVADLRKAKKKRLLTLLLKVLGQNKRLKETVGRLTRLSGQPPVIRHPSHEDDFVPAGWTERHGIEIPRADGVFDSGTAWVRIKYGVIVGAGLKNQSILSLAISLDLLDQGAEHHANLYRDWRAAFLSRLDPSRSGDEGSDNPDAWSKEDRYSKLIHRIGKEYLDAMDCIVASRPKAKQLAAFQAKQDGFVGAFKVVAKAMVEINQEAEQAQTA</sequence>
<dbReference type="AlphaFoldDB" id="A0A5B9W919"/>
<name>A0A5B9W919_9BACT</name>
<dbReference type="EMBL" id="CP042997">
    <property type="protein sequence ID" value="QEH36521.1"/>
    <property type="molecule type" value="Genomic_DNA"/>
</dbReference>
<gene>
    <name evidence="1" type="ORF">OJF2_51050</name>
</gene>
<dbReference type="OrthoDB" id="279976at2"/>